<evidence type="ECO:0000256" key="4">
    <source>
        <dbReference type="ARBA" id="ARBA00013081"/>
    </source>
</evidence>
<evidence type="ECO:0000313" key="15">
    <source>
        <dbReference type="Proteomes" id="UP000251960"/>
    </source>
</evidence>
<sequence length="462" mass="51624">MAEMGTILVIFARRFKYRTPMFSIWRRCLWTSREAVPLPNRAGSIVDLHTEEASPGRTLVAEIRQICVTAKEIFLSQSQLTLLELEGLSAELFHSCHKKPLWSQLGSTADPFLSVVFCLPGTFGRMGVYLSTPKTEKVSEDGENDKLKFGVSSMQGWRTTMEDAHSALLDLDNDTAFFGVFDGHGGKVVAKFCAKYLHREVLRSEAYAAGDLGAAVHRAYFRMDEMMRGQRGWRELQALGDKINQFSGIIEGLIWSPKASDSNDRHDDWAFEEGPHSDFTGPNCGSTACVALIRNKQLVVANAGDSRCVISRNGQAYNLSRDHKPELEAERERIRSAGGFVLMGRVNGNLNLSRAIGDMKFKQNKFLPPDKQILTANPDINIVELCDDDEFIVLACDGIWDCMSSQQLVDFIREHIDTVSTKQFNTICPFENRKHHLRIALGLSLAIAHADAVLAICFLETE</sequence>
<dbReference type="PANTHER" id="PTHR13832:SF385">
    <property type="entry name" value="PROTEIN PHOSPHATASE 2C 58-RELATED"/>
    <property type="match status" value="1"/>
</dbReference>
<dbReference type="InterPro" id="IPR036457">
    <property type="entry name" value="PPM-type-like_dom_sf"/>
</dbReference>
<reference evidence="14 15" key="1">
    <citation type="journal article" date="2018" name="Nat. Genet.">
        <title>Extensive intraspecific gene order and gene structural variations between Mo17 and other maize genomes.</title>
        <authorList>
            <person name="Sun S."/>
            <person name="Zhou Y."/>
            <person name="Chen J."/>
            <person name="Shi J."/>
            <person name="Zhao H."/>
            <person name="Zhao H."/>
            <person name="Song W."/>
            <person name="Zhang M."/>
            <person name="Cui Y."/>
            <person name="Dong X."/>
            <person name="Liu H."/>
            <person name="Ma X."/>
            <person name="Jiao Y."/>
            <person name="Wang B."/>
            <person name="Wei X."/>
            <person name="Stein J.C."/>
            <person name="Glaubitz J.C."/>
            <person name="Lu F."/>
            <person name="Yu G."/>
            <person name="Liang C."/>
            <person name="Fengler K."/>
            <person name="Li B."/>
            <person name="Rafalski A."/>
            <person name="Schnable P.S."/>
            <person name="Ware D.H."/>
            <person name="Buckler E.S."/>
            <person name="Lai J."/>
        </authorList>
    </citation>
    <scope>NUCLEOTIDE SEQUENCE [LARGE SCALE GENOMIC DNA]</scope>
    <source>
        <strain evidence="15">cv. Missouri 17</strain>
        <tissue evidence="14">Seedling</tissue>
    </source>
</reference>
<dbReference type="EMBL" id="NCVQ01000007">
    <property type="protein sequence ID" value="PWZ18198.1"/>
    <property type="molecule type" value="Genomic_DNA"/>
</dbReference>
<name>A0A3L6ECB3_MAIZE</name>
<comment type="cofactor">
    <cofactor evidence="2">
        <name>Mg(2+)</name>
        <dbReference type="ChEBI" id="CHEBI:18420"/>
    </cofactor>
</comment>
<dbReference type="Pfam" id="PF00481">
    <property type="entry name" value="PP2C"/>
    <property type="match status" value="2"/>
</dbReference>
<dbReference type="InterPro" id="IPR000222">
    <property type="entry name" value="PP2C_BS"/>
</dbReference>
<dbReference type="EC" id="3.1.3.16" evidence="4"/>
<dbReference type="SMART" id="SM00332">
    <property type="entry name" value="PP2Cc"/>
    <property type="match status" value="1"/>
</dbReference>
<keyword evidence="7" id="KW-0460">Magnesium</keyword>
<evidence type="ECO:0000259" key="13">
    <source>
        <dbReference type="PROSITE" id="PS51746"/>
    </source>
</evidence>
<evidence type="ECO:0000256" key="10">
    <source>
        <dbReference type="ARBA" id="ARBA00047761"/>
    </source>
</evidence>
<dbReference type="SUPFAM" id="SSF81606">
    <property type="entry name" value="PP2C-like"/>
    <property type="match status" value="1"/>
</dbReference>
<comment type="caution">
    <text evidence="14">The sequence shown here is derived from an EMBL/GenBank/DDBJ whole genome shotgun (WGS) entry which is preliminary data.</text>
</comment>
<organism evidence="14 15">
    <name type="scientific">Zea mays</name>
    <name type="common">Maize</name>
    <dbReference type="NCBI Taxonomy" id="4577"/>
    <lineage>
        <taxon>Eukaryota</taxon>
        <taxon>Viridiplantae</taxon>
        <taxon>Streptophyta</taxon>
        <taxon>Embryophyta</taxon>
        <taxon>Tracheophyta</taxon>
        <taxon>Spermatophyta</taxon>
        <taxon>Magnoliopsida</taxon>
        <taxon>Liliopsida</taxon>
        <taxon>Poales</taxon>
        <taxon>Poaceae</taxon>
        <taxon>PACMAD clade</taxon>
        <taxon>Panicoideae</taxon>
        <taxon>Andropogonodae</taxon>
        <taxon>Andropogoneae</taxon>
        <taxon>Tripsacinae</taxon>
        <taxon>Zea</taxon>
    </lineage>
</organism>
<dbReference type="GO" id="GO:0004722">
    <property type="term" value="F:protein serine/threonine phosphatase activity"/>
    <property type="evidence" value="ECO:0007669"/>
    <property type="project" value="UniProtKB-EC"/>
</dbReference>
<evidence type="ECO:0000256" key="3">
    <source>
        <dbReference type="ARBA" id="ARBA00006702"/>
    </source>
</evidence>
<dbReference type="PROSITE" id="PS01032">
    <property type="entry name" value="PPM_1"/>
    <property type="match status" value="1"/>
</dbReference>
<keyword evidence="6 12" id="KW-0378">Hydrolase</keyword>
<comment type="similarity">
    <text evidence="3 12">Belongs to the PP2C family.</text>
</comment>
<comment type="cofactor">
    <cofactor evidence="1">
        <name>Mn(2+)</name>
        <dbReference type="ChEBI" id="CHEBI:29035"/>
    </cofactor>
</comment>
<evidence type="ECO:0000256" key="8">
    <source>
        <dbReference type="ARBA" id="ARBA00022912"/>
    </source>
</evidence>
<comment type="catalytic activity">
    <reaction evidence="11">
        <text>O-phospho-L-threonyl-[protein] + H2O = L-threonyl-[protein] + phosphate</text>
        <dbReference type="Rhea" id="RHEA:47004"/>
        <dbReference type="Rhea" id="RHEA-COMP:11060"/>
        <dbReference type="Rhea" id="RHEA-COMP:11605"/>
        <dbReference type="ChEBI" id="CHEBI:15377"/>
        <dbReference type="ChEBI" id="CHEBI:30013"/>
        <dbReference type="ChEBI" id="CHEBI:43474"/>
        <dbReference type="ChEBI" id="CHEBI:61977"/>
        <dbReference type="EC" id="3.1.3.16"/>
    </reaction>
</comment>
<dbReference type="PROSITE" id="PS51746">
    <property type="entry name" value="PPM_2"/>
    <property type="match status" value="1"/>
</dbReference>
<proteinExistence type="inferred from homology"/>
<protein>
    <recommendedName>
        <fullName evidence="4">protein-serine/threonine phosphatase</fullName>
        <ecNumber evidence="4">3.1.3.16</ecNumber>
    </recommendedName>
</protein>
<dbReference type="CDD" id="cd00143">
    <property type="entry name" value="PP2Cc"/>
    <property type="match status" value="1"/>
</dbReference>
<gene>
    <name evidence="14" type="primary">Os06g0651600_1</name>
    <name evidence="14" type="ORF">Zm00014a_029122</name>
</gene>
<evidence type="ECO:0000256" key="6">
    <source>
        <dbReference type="ARBA" id="ARBA00022801"/>
    </source>
</evidence>
<evidence type="ECO:0000256" key="2">
    <source>
        <dbReference type="ARBA" id="ARBA00001946"/>
    </source>
</evidence>
<accession>A0A3L6ECB3</accession>
<evidence type="ECO:0000256" key="1">
    <source>
        <dbReference type="ARBA" id="ARBA00001936"/>
    </source>
</evidence>
<dbReference type="PANTHER" id="PTHR13832">
    <property type="entry name" value="PROTEIN PHOSPHATASE 2C"/>
    <property type="match status" value="1"/>
</dbReference>
<evidence type="ECO:0000256" key="9">
    <source>
        <dbReference type="ARBA" id="ARBA00023211"/>
    </source>
</evidence>
<evidence type="ECO:0000256" key="12">
    <source>
        <dbReference type="RuleBase" id="RU003465"/>
    </source>
</evidence>
<dbReference type="AlphaFoldDB" id="A0A3L6ECB3"/>
<evidence type="ECO:0000256" key="11">
    <source>
        <dbReference type="ARBA" id="ARBA00048336"/>
    </source>
</evidence>
<evidence type="ECO:0000256" key="5">
    <source>
        <dbReference type="ARBA" id="ARBA00022723"/>
    </source>
</evidence>
<keyword evidence="8 12" id="KW-0904">Protein phosphatase</keyword>
<comment type="catalytic activity">
    <reaction evidence="10">
        <text>O-phospho-L-seryl-[protein] + H2O = L-seryl-[protein] + phosphate</text>
        <dbReference type="Rhea" id="RHEA:20629"/>
        <dbReference type="Rhea" id="RHEA-COMP:9863"/>
        <dbReference type="Rhea" id="RHEA-COMP:11604"/>
        <dbReference type="ChEBI" id="CHEBI:15377"/>
        <dbReference type="ChEBI" id="CHEBI:29999"/>
        <dbReference type="ChEBI" id="CHEBI:43474"/>
        <dbReference type="ChEBI" id="CHEBI:83421"/>
        <dbReference type="EC" id="3.1.3.16"/>
    </reaction>
</comment>
<dbReference type="Pfam" id="PF16891">
    <property type="entry name" value="STPPase_N"/>
    <property type="match status" value="1"/>
</dbReference>
<keyword evidence="5" id="KW-0479">Metal-binding</keyword>
<dbReference type="ExpressionAtlas" id="A0A3L6ECB3">
    <property type="expression patterns" value="baseline and differential"/>
</dbReference>
<dbReference type="InterPro" id="IPR001932">
    <property type="entry name" value="PPM-type_phosphatase-like_dom"/>
</dbReference>
<evidence type="ECO:0000256" key="7">
    <source>
        <dbReference type="ARBA" id="ARBA00022842"/>
    </source>
</evidence>
<feature type="domain" description="PPM-type phosphatase" evidence="13">
    <location>
        <begin position="148"/>
        <end position="462"/>
    </location>
</feature>
<evidence type="ECO:0000313" key="14">
    <source>
        <dbReference type="EMBL" id="PWZ18198.1"/>
    </source>
</evidence>
<dbReference type="GO" id="GO:0046872">
    <property type="term" value="F:metal ion binding"/>
    <property type="evidence" value="ECO:0007669"/>
    <property type="project" value="UniProtKB-KW"/>
</dbReference>
<dbReference type="InterPro" id="IPR031675">
    <property type="entry name" value="STPPase_N"/>
</dbReference>
<dbReference type="InterPro" id="IPR015655">
    <property type="entry name" value="PP2C"/>
</dbReference>
<dbReference type="Gene3D" id="3.60.40.10">
    <property type="entry name" value="PPM-type phosphatase domain"/>
    <property type="match status" value="1"/>
</dbReference>
<keyword evidence="9" id="KW-0464">Manganese</keyword>
<dbReference type="Proteomes" id="UP000251960">
    <property type="component" value="Chromosome 6"/>
</dbReference>